<dbReference type="RefSeq" id="WP_000910729.1">
    <property type="nucleotide sequence ID" value="NZ_CP009334.1"/>
</dbReference>
<geneLocation type="plasmid" evidence="3 5">
    <name>unnamed3</name>
</geneLocation>
<accession>A0A0B5N8S2</accession>
<evidence type="ECO:0000313" key="4">
    <source>
        <dbReference type="Proteomes" id="UP000031876"/>
    </source>
</evidence>
<name>A0A0B5N8S2_BACTU</name>
<organism evidence="3 5">
    <name type="scientific">Bacillus thuringiensis</name>
    <dbReference type="NCBI Taxonomy" id="1428"/>
    <lineage>
        <taxon>Bacteria</taxon>
        <taxon>Bacillati</taxon>
        <taxon>Bacillota</taxon>
        <taxon>Bacilli</taxon>
        <taxon>Bacillales</taxon>
        <taxon>Bacillaceae</taxon>
        <taxon>Bacillus</taxon>
        <taxon>Bacillus cereus group</taxon>
    </lineage>
</organism>
<geneLocation type="plasmid" evidence="1 4">
    <name>2</name>
</geneLocation>
<reference evidence="3 5" key="3">
    <citation type="submission" date="2020-05" db="EMBL/GenBank/DDBJ databases">
        <title>FDA dAtabase for Regulatory Grade micrObial Sequences (FDA-ARGOS): Supporting development and validation of Infectious Disease Dx tests.</title>
        <authorList>
            <person name="Nelson B."/>
            <person name="Plummer A."/>
            <person name="Tallon L."/>
            <person name="Sadzewicz L."/>
            <person name="Zhao X."/>
            <person name="Vavikolanu K."/>
            <person name="Mehta A."/>
            <person name="Aluvathingal J."/>
            <person name="Nadendla S."/>
            <person name="Myers T."/>
            <person name="Yan Y."/>
            <person name="Sichtig H."/>
        </authorList>
    </citation>
    <scope>NUCLEOTIDE SEQUENCE [LARGE SCALE GENOMIC DNA]</scope>
    <source>
        <strain evidence="3 5">FDAARGOS_795</strain>
        <plasmid evidence="3 5">unnamed3</plasmid>
    </source>
</reference>
<dbReference type="Proteomes" id="UP000501107">
    <property type="component" value="Plasmid unnamed3"/>
</dbReference>
<dbReference type="KEGG" id="btw:BF38_6022"/>
<keyword evidence="3" id="KW-0614">Plasmid</keyword>
<evidence type="ECO:0000313" key="2">
    <source>
        <dbReference type="EMBL" id="MDR4174674.1"/>
    </source>
</evidence>
<sequence>MLKENRIKVTIVEKPYYGEHPYACQTYYSDGSRAFVFHSKNELLRWCNYFDVKLTRFTEYPTLVNGLKIVYIGNKELKRVIVNSFKEVPSGLEKVRGAVGVYANEFIDLYVENTNECLTFYEVDYANPDIGKFRLGGRTKTEDGHTLITTGWLELPVCYDCNKPSVEKQDSSETPKDMFRCDGVFHREDKLIHKKCTNWYKEKRYCKECYNGLMNLTELEVEHEFKLKMNMTEYTFFTKNYNAFEEDQTYYHLTRKFLGERTWDKIENWLDLFEEVTDVYKEEKAKTKEFAIVTFEDIEEVPISIRYNKCYAIDRGNESIFYCYIMNSKGKTIIFKPTNIDDLYSLGIVRTRLQEFQKVRYLGEFK</sequence>
<dbReference type="EMBL" id="VKQN01000001">
    <property type="protein sequence ID" value="MDR4174674.1"/>
    <property type="molecule type" value="Genomic_DNA"/>
</dbReference>
<reference evidence="1 4" key="1">
    <citation type="journal article" date="2015" name="Genome Announc.">
        <title>Complete genome sequences for 35 biothreat assay-relevant bacillus species.</title>
        <authorList>
            <person name="Johnson S.L."/>
            <person name="Daligault H.E."/>
            <person name="Davenport K.W."/>
            <person name="Jaissle J."/>
            <person name="Frey K.G."/>
            <person name="Ladner J.T."/>
            <person name="Broomall S.M."/>
            <person name="Bishop-Lilly K.A."/>
            <person name="Bruce D.C."/>
            <person name="Gibbons H.S."/>
            <person name="Coyne S.R."/>
            <person name="Lo C.C."/>
            <person name="Meincke L."/>
            <person name="Munk A.C."/>
            <person name="Koroleva G.I."/>
            <person name="Rosenzweig C.N."/>
            <person name="Palacios G.F."/>
            <person name="Redden C.L."/>
            <person name="Minogue T.D."/>
            <person name="Chain P.S."/>
        </authorList>
    </citation>
    <scope>NUCLEOTIDE SEQUENCE [LARGE SCALE GENOMIC DNA]</scope>
    <source>
        <strain evidence="1 4">HD1011</strain>
        <plasmid evidence="1 4">2</plasmid>
    </source>
</reference>
<evidence type="ECO:0000313" key="1">
    <source>
        <dbReference type="EMBL" id="AJG74119.1"/>
    </source>
</evidence>
<evidence type="ECO:0000313" key="3">
    <source>
        <dbReference type="EMBL" id="QKH22968.1"/>
    </source>
</evidence>
<dbReference type="Proteomes" id="UP000031876">
    <property type="component" value="Plasmid 2"/>
</dbReference>
<reference evidence="2" key="2">
    <citation type="submission" date="2019-07" db="EMBL/GenBank/DDBJ databases">
        <title>Phylogenomic Reclassification of ATCC Bacillus Strains and Various Taxa within the Genus Bacillus.</title>
        <authorList>
            <person name="Riojas M.A."/>
            <person name="Frank A.M."/>
            <person name="Fenn S.L."/>
            <person name="King S.P."/>
            <person name="Brower S.M."/>
            <person name="Hazbon M.H."/>
        </authorList>
    </citation>
    <scope>NUCLEOTIDE SEQUENCE</scope>
    <source>
        <strain evidence="2">ATCC 35646</strain>
    </source>
</reference>
<dbReference type="AlphaFoldDB" id="A0A0B5N8S2"/>
<gene>
    <name evidence="1" type="ORF">BF38_6022</name>
    <name evidence="2" type="ORF">FO599_00830</name>
    <name evidence="3" type="ORF">FOC89_03035</name>
</gene>
<dbReference type="EMBL" id="CP053979">
    <property type="protein sequence ID" value="QKH22968.1"/>
    <property type="molecule type" value="Genomic_DNA"/>
</dbReference>
<protein>
    <submittedName>
        <fullName evidence="3">Uncharacterized protein</fullName>
    </submittedName>
</protein>
<proteinExistence type="predicted"/>
<dbReference type="Proteomes" id="UP001181533">
    <property type="component" value="Unassembled WGS sequence"/>
</dbReference>
<dbReference type="EMBL" id="CP009334">
    <property type="protein sequence ID" value="AJG74119.1"/>
    <property type="molecule type" value="Genomic_DNA"/>
</dbReference>
<evidence type="ECO:0000313" key="5">
    <source>
        <dbReference type="Proteomes" id="UP000501107"/>
    </source>
</evidence>